<dbReference type="EMBL" id="LS483460">
    <property type="protein sequence ID" value="SQI00131.1"/>
    <property type="molecule type" value="Genomic_DNA"/>
</dbReference>
<name>A0A2X4RDN4_9CORY</name>
<feature type="signal peptide" evidence="4">
    <location>
        <begin position="1"/>
        <end position="30"/>
    </location>
</feature>
<evidence type="ECO:0000256" key="4">
    <source>
        <dbReference type="SAM" id="SignalP"/>
    </source>
</evidence>
<sequence length="387" mass="40637">MARMSHARRLVTAAVTAVAAVALSVSTAVAIPSYAPSGVDVSGNNHMSLRGIDWDAVKSDGQSYAFVKATEGIGFVNSHFVRDANAAAAAGLKVGAYHYARPAGDAKQQAASFASQIALVPTQTLPPVLDIEVDEGLNADQLADWIDTFMTEVKSLTGRTPMLYTYKYFWMGEMGNTSRFSEYPLWLAAYQDTAPDPVGGWDKLAFWQRSGSGRVAGIETDVDLNLFNGTETQLHSFSGGNYIDFGGILDDLVIPGVDLGDDAGVLIAGILALAAGAAAVPAVADAAKDAGLEVDPTGLVKQAEKLLNTGAISTDDLKDLAHNDATVGDLAIFLDNAQHLQDFDANNVSEQDVEYASRAARSVGHAAGVDIPAFDSKQVADLLKSLG</sequence>
<dbReference type="Pfam" id="PF01183">
    <property type="entry name" value="Glyco_hydro_25"/>
    <property type="match status" value="1"/>
</dbReference>
<dbReference type="KEGG" id="cmin:NCTC10288_01438"/>
<evidence type="ECO:0000256" key="3">
    <source>
        <dbReference type="ARBA" id="ARBA00023295"/>
    </source>
</evidence>
<comment type="similarity">
    <text evidence="1">Belongs to the glycosyl hydrolase 25 family.</text>
</comment>
<gene>
    <name evidence="5" type="primary">acm</name>
    <name evidence="5" type="ORF">NCTC10288_01438</name>
</gene>
<evidence type="ECO:0000313" key="6">
    <source>
        <dbReference type="Proteomes" id="UP000249264"/>
    </source>
</evidence>
<protein>
    <submittedName>
        <fullName evidence="5">Lysozyme</fullName>
        <ecNumber evidence="5">3.2.1.17</ecNumber>
    </submittedName>
</protein>
<keyword evidence="3 5" id="KW-0326">Glycosidase</keyword>
<keyword evidence="2 5" id="KW-0378">Hydrolase</keyword>
<dbReference type="InterPro" id="IPR002053">
    <property type="entry name" value="Glyco_hydro_25"/>
</dbReference>
<evidence type="ECO:0000256" key="2">
    <source>
        <dbReference type="ARBA" id="ARBA00022801"/>
    </source>
</evidence>
<feature type="chain" id="PRO_5015981351" evidence="4">
    <location>
        <begin position="31"/>
        <end position="387"/>
    </location>
</feature>
<dbReference type="Gene3D" id="3.20.20.80">
    <property type="entry name" value="Glycosidases"/>
    <property type="match status" value="1"/>
</dbReference>
<reference evidence="5 6" key="1">
    <citation type="submission" date="2018-06" db="EMBL/GenBank/DDBJ databases">
        <authorList>
            <consortium name="Pathogen Informatics"/>
            <person name="Doyle S."/>
        </authorList>
    </citation>
    <scope>NUCLEOTIDE SEQUENCE [LARGE SCALE GENOMIC DNA]</scope>
    <source>
        <strain evidence="5 6">NCTC10288</strain>
    </source>
</reference>
<dbReference type="CDD" id="cd00599">
    <property type="entry name" value="GH25_muramidase"/>
    <property type="match status" value="1"/>
</dbReference>
<evidence type="ECO:0000313" key="5">
    <source>
        <dbReference type="EMBL" id="SQI00131.1"/>
    </source>
</evidence>
<dbReference type="PANTHER" id="PTHR34135">
    <property type="entry name" value="LYSOZYME"/>
    <property type="match status" value="1"/>
</dbReference>
<dbReference type="GO" id="GO:0003796">
    <property type="term" value="F:lysozyme activity"/>
    <property type="evidence" value="ECO:0007669"/>
    <property type="project" value="UniProtKB-EC"/>
</dbReference>
<proteinExistence type="inferred from homology"/>
<accession>A0A2X4RDN4</accession>
<dbReference type="Proteomes" id="UP000249264">
    <property type="component" value="Chromosome 1"/>
</dbReference>
<dbReference type="GO" id="GO:0016998">
    <property type="term" value="P:cell wall macromolecule catabolic process"/>
    <property type="evidence" value="ECO:0007669"/>
    <property type="project" value="InterPro"/>
</dbReference>
<dbReference type="InterPro" id="IPR018077">
    <property type="entry name" value="Glyco_hydro_fam25_subgr"/>
</dbReference>
<dbReference type="EC" id="3.2.1.17" evidence="5"/>
<evidence type="ECO:0000256" key="1">
    <source>
        <dbReference type="ARBA" id="ARBA00010646"/>
    </source>
</evidence>
<dbReference type="GO" id="GO:0009253">
    <property type="term" value="P:peptidoglycan catabolic process"/>
    <property type="evidence" value="ECO:0007669"/>
    <property type="project" value="InterPro"/>
</dbReference>
<organism evidence="5 6">
    <name type="scientific">Corynebacterium minutissimum</name>
    <dbReference type="NCBI Taxonomy" id="38301"/>
    <lineage>
        <taxon>Bacteria</taxon>
        <taxon>Bacillati</taxon>
        <taxon>Actinomycetota</taxon>
        <taxon>Actinomycetes</taxon>
        <taxon>Mycobacteriales</taxon>
        <taxon>Corynebacteriaceae</taxon>
        <taxon>Corynebacterium</taxon>
    </lineage>
</organism>
<dbReference type="PROSITE" id="PS51904">
    <property type="entry name" value="GLYCOSYL_HYDROL_F25_2"/>
    <property type="match status" value="1"/>
</dbReference>
<dbReference type="SUPFAM" id="SSF51445">
    <property type="entry name" value="(Trans)glycosidases"/>
    <property type="match status" value="1"/>
</dbReference>
<dbReference type="InterPro" id="IPR017853">
    <property type="entry name" value="GH"/>
</dbReference>
<dbReference type="SMART" id="SM00641">
    <property type="entry name" value="Glyco_25"/>
    <property type="match status" value="1"/>
</dbReference>
<dbReference type="GO" id="GO:0016052">
    <property type="term" value="P:carbohydrate catabolic process"/>
    <property type="evidence" value="ECO:0007669"/>
    <property type="project" value="TreeGrafter"/>
</dbReference>
<keyword evidence="4" id="KW-0732">Signal</keyword>
<dbReference type="PANTHER" id="PTHR34135:SF2">
    <property type="entry name" value="LYSOZYME"/>
    <property type="match status" value="1"/>
</dbReference>
<dbReference type="AlphaFoldDB" id="A0A2X4RDN4"/>